<dbReference type="Proteomes" id="UP000826793">
    <property type="component" value="Unassembled WGS sequence"/>
</dbReference>
<accession>A0A9D2SF90</accession>
<protein>
    <submittedName>
        <fullName evidence="2">Sugar phosphate isomerase/epimerase</fullName>
    </submittedName>
</protein>
<dbReference type="Pfam" id="PF01261">
    <property type="entry name" value="AP_endonuc_2"/>
    <property type="match status" value="1"/>
</dbReference>
<dbReference type="PANTHER" id="PTHR12110:SF41">
    <property type="entry name" value="INOSOSE DEHYDRATASE"/>
    <property type="match status" value="1"/>
</dbReference>
<comment type="caution">
    <text evidence="2">The sequence shown here is derived from an EMBL/GenBank/DDBJ whole genome shotgun (WGS) entry which is preliminary data.</text>
</comment>
<dbReference type="InterPro" id="IPR013022">
    <property type="entry name" value="Xyl_isomerase-like_TIM-brl"/>
</dbReference>
<dbReference type="EMBL" id="DWXG01000066">
    <property type="protein sequence ID" value="HJB98565.1"/>
    <property type="molecule type" value="Genomic_DNA"/>
</dbReference>
<keyword evidence="2" id="KW-0413">Isomerase</keyword>
<proteinExistence type="predicted"/>
<dbReference type="InterPro" id="IPR050312">
    <property type="entry name" value="IolE/XylAMocC-like"/>
</dbReference>
<organism evidence="2 3">
    <name type="scientific">Candidatus Acutalibacter pullicola</name>
    <dbReference type="NCBI Taxonomy" id="2838417"/>
    <lineage>
        <taxon>Bacteria</taxon>
        <taxon>Bacillati</taxon>
        <taxon>Bacillota</taxon>
        <taxon>Clostridia</taxon>
        <taxon>Eubacteriales</taxon>
        <taxon>Acutalibacteraceae</taxon>
        <taxon>Acutalibacter</taxon>
    </lineage>
</organism>
<evidence type="ECO:0000259" key="1">
    <source>
        <dbReference type="Pfam" id="PF01261"/>
    </source>
</evidence>
<reference evidence="2" key="2">
    <citation type="submission" date="2021-04" db="EMBL/GenBank/DDBJ databases">
        <authorList>
            <person name="Gilroy R."/>
        </authorList>
    </citation>
    <scope>NUCLEOTIDE SEQUENCE</scope>
    <source>
        <strain evidence="2">CHK185-1770</strain>
    </source>
</reference>
<dbReference type="PANTHER" id="PTHR12110">
    <property type="entry name" value="HYDROXYPYRUVATE ISOMERASE"/>
    <property type="match status" value="1"/>
</dbReference>
<reference evidence="2" key="1">
    <citation type="journal article" date="2021" name="PeerJ">
        <title>Extensive microbial diversity within the chicken gut microbiome revealed by metagenomics and culture.</title>
        <authorList>
            <person name="Gilroy R."/>
            <person name="Ravi A."/>
            <person name="Getino M."/>
            <person name="Pursley I."/>
            <person name="Horton D.L."/>
            <person name="Alikhan N.F."/>
            <person name="Baker D."/>
            <person name="Gharbi K."/>
            <person name="Hall N."/>
            <person name="Watson M."/>
            <person name="Adriaenssens E.M."/>
            <person name="Foster-Nyarko E."/>
            <person name="Jarju S."/>
            <person name="Secka A."/>
            <person name="Antonio M."/>
            <person name="Oren A."/>
            <person name="Chaudhuri R.R."/>
            <person name="La Ragione R."/>
            <person name="Hildebrand F."/>
            <person name="Pallen M.J."/>
        </authorList>
    </citation>
    <scope>NUCLEOTIDE SEQUENCE</scope>
    <source>
        <strain evidence="2">CHK185-1770</strain>
    </source>
</reference>
<dbReference type="Gene3D" id="3.20.20.150">
    <property type="entry name" value="Divalent-metal-dependent TIM barrel enzymes"/>
    <property type="match status" value="1"/>
</dbReference>
<dbReference type="InterPro" id="IPR036237">
    <property type="entry name" value="Xyl_isomerase-like_sf"/>
</dbReference>
<gene>
    <name evidence="2" type="ORF">H9710_08315</name>
</gene>
<dbReference type="AlphaFoldDB" id="A0A9D2SF90"/>
<sequence length="286" mass="32611">MALKIGLQLYSVREPMAVQPVETLQKILEAGYRYLEPANARAGQDPGIGWGLSAEKLLEILQPYGARVSSAHVGPLDESTLPSIVEYHSTIGNRNIVQAIEFYTGYDHLMRRCEDYNRIGKYLVEHGMNPLLYHNHYHEYQMFRDKPALYHMLENTDPRYVNFEVDTGWVKRAGRDPLEEMRHVGNRLRIIHIKDFAHTPPNLLLGKEEPISWETFGANSQPGDVMHPEDFTELGAGIMNIQEILDTADALGAEYAVLEQDESAKDILESIAISYQNLRTYKNIEL</sequence>
<evidence type="ECO:0000313" key="3">
    <source>
        <dbReference type="Proteomes" id="UP000826793"/>
    </source>
</evidence>
<evidence type="ECO:0000313" key="2">
    <source>
        <dbReference type="EMBL" id="HJB98565.1"/>
    </source>
</evidence>
<dbReference type="SUPFAM" id="SSF51658">
    <property type="entry name" value="Xylose isomerase-like"/>
    <property type="match status" value="1"/>
</dbReference>
<dbReference type="GO" id="GO:0016853">
    <property type="term" value="F:isomerase activity"/>
    <property type="evidence" value="ECO:0007669"/>
    <property type="project" value="UniProtKB-KW"/>
</dbReference>
<name>A0A9D2SF90_9FIRM</name>
<feature type="domain" description="Xylose isomerase-like TIM barrel" evidence="1">
    <location>
        <begin position="85"/>
        <end position="272"/>
    </location>
</feature>